<dbReference type="SUPFAM" id="SSF52374">
    <property type="entry name" value="Nucleotidylyl transferase"/>
    <property type="match status" value="1"/>
</dbReference>
<dbReference type="PANTHER" id="PTHR10695:SF46">
    <property type="entry name" value="BIFUNCTIONAL COENZYME A SYNTHASE-RELATED"/>
    <property type="match status" value="1"/>
</dbReference>
<dbReference type="InterPro" id="IPR014729">
    <property type="entry name" value="Rossmann-like_a/b/a_fold"/>
</dbReference>
<name>A0A1G4JAV3_9SACH</name>
<protein>
    <submittedName>
        <fullName evidence="2">LANO_0C09582g1_1</fullName>
    </submittedName>
</protein>
<dbReference type="CDD" id="cd02164">
    <property type="entry name" value="PPAT_CoAS"/>
    <property type="match status" value="1"/>
</dbReference>
<dbReference type="Proteomes" id="UP000189911">
    <property type="component" value="Chromosome C"/>
</dbReference>
<feature type="domain" description="Cytidyltransferase-like" evidence="1">
    <location>
        <begin position="144"/>
        <end position="286"/>
    </location>
</feature>
<proteinExistence type="predicted"/>
<dbReference type="EMBL" id="LT598446">
    <property type="protein sequence ID" value="SCU86922.1"/>
    <property type="molecule type" value="Genomic_DNA"/>
</dbReference>
<dbReference type="NCBIfam" id="NF001985">
    <property type="entry name" value="PRK00777.1"/>
    <property type="match status" value="1"/>
</dbReference>
<dbReference type="AlphaFoldDB" id="A0A1G4JAV3"/>
<reference evidence="3" key="1">
    <citation type="submission" date="2016-03" db="EMBL/GenBank/DDBJ databases">
        <authorList>
            <person name="Devillers Hugo."/>
        </authorList>
    </citation>
    <scope>NUCLEOTIDE SEQUENCE [LARGE SCALE GENOMIC DNA]</scope>
</reference>
<dbReference type="GO" id="GO:0015937">
    <property type="term" value="P:coenzyme A biosynthetic process"/>
    <property type="evidence" value="ECO:0007669"/>
    <property type="project" value="TreeGrafter"/>
</dbReference>
<dbReference type="GO" id="GO:0004140">
    <property type="term" value="F:dephospho-CoA kinase activity"/>
    <property type="evidence" value="ECO:0007669"/>
    <property type="project" value="TreeGrafter"/>
</dbReference>
<sequence>MPLVALVLKGLRTTCVERLKGAIEELLPILKDDGSTLDVILTEQIKYSEDLDYILGHLYSSIREILLSGNLYETPVNVLFNQDARWLKKHMWDLIVVDTALHPLILDYNFKKVKTVDLAKPNIDSDTEVKHEKNDEEHYTVSALGGTFDHLHDGHKILLSVATFLTSQRLIIGVTDQELLQNKKFPEFLESFEMRAKNVTGFVNRVKPTLRVEVVPLRDVCGPTGAVPEIESLIVSRETESGGRFVNAVRKEKGLTTLAVHVVNVLGGQEEDGWKEKLSSTELRKRKITYK</sequence>
<organism evidence="2 3">
    <name type="scientific">Lachancea nothofagi CBS 11611</name>
    <dbReference type="NCBI Taxonomy" id="1266666"/>
    <lineage>
        <taxon>Eukaryota</taxon>
        <taxon>Fungi</taxon>
        <taxon>Dikarya</taxon>
        <taxon>Ascomycota</taxon>
        <taxon>Saccharomycotina</taxon>
        <taxon>Saccharomycetes</taxon>
        <taxon>Saccharomycetales</taxon>
        <taxon>Saccharomycetaceae</taxon>
        <taxon>Lachancea</taxon>
    </lineage>
</organism>
<accession>A0A1G4JAV3</accession>
<evidence type="ECO:0000313" key="3">
    <source>
        <dbReference type="Proteomes" id="UP000189911"/>
    </source>
</evidence>
<dbReference type="FunFam" id="3.40.50.620:FF:000089">
    <property type="entry name" value="Bifunctional coenzyme A synthase"/>
    <property type="match status" value="1"/>
</dbReference>
<dbReference type="InterPro" id="IPR004821">
    <property type="entry name" value="Cyt_trans-like"/>
</dbReference>
<gene>
    <name evidence="2" type="ORF">LANO_0C09582G</name>
</gene>
<evidence type="ECO:0000259" key="1">
    <source>
        <dbReference type="Pfam" id="PF01467"/>
    </source>
</evidence>
<dbReference type="PANTHER" id="PTHR10695">
    <property type="entry name" value="DEPHOSPHO-COA KINASE-RELATED"/>
    <property type="match status" value="1"/>
</dbReference>
<evidence type="ECO:0000313" key="2">
    <source>
        <dbReference type="EMBL" id="SCU86922.1"/>
    </source>
</evidence>
<dbReference type="Gene3D" id="3.40.50.620">
    <property type="entry name" value="HUPs"/>
    <property type="match status" value="1"/>
</dbReference>
<keyword evidence="3" id="KW-1185">Reference proteome</keyword>
<dbReference type="OrthoDB" id="330671at2759"/>
<dbReference type="Pfam" id="PF01467">
    <property type="entry name" value="CTP_transf_like"/>
    <property type="match status" value="1"/>
</dbReference>